<dbReference type="PANTHER" id="PTHR47582:SF1">
    <property type="entry name" value="P450, PUTATIVE (EUROFUNG)-RELATED"/>
    <property type="match status" value="1"/>
</dbReference>
<keyword evidence="3 5" id="KW-0479">Metal-binding</keyword>
<evidence type="ECO:0000256" key="7">
    <source>
        <dbReference type="SAM" id="Phobius"/>
    </source>
</evidence>
<keyword evidence="5 6" id="KW-0349">Heme</keyword>
<dbReference type="InterPro" id="IPR001128">
    <property type="entry name" value="Cyt_P450"/>
</dbReference>
<dbReference type="PROSITE" id="PS00086">
    <property type="entry name" value="CYTOCHROME_P450"/>
    <property type="match status" value="1"/>
</dbReference>
<dbReference type="InterPro" id="IPR053007">
    <property type="entry name" value="CYP450_monoxygenase_sec-met"/>
</dbReference>
<evidence type="ECO:0000256" key="6">
    <source>
        <dbReference type="RuleBase" id="RU000461"/>
    </source>
</evidence>
<accession>A0A1Y2LVA6</accession>
<comment type="similarity">
    <text evidence="2 6">Belongs to the cytochrome P450 family.</text>
</comment>
<evidence type="ECO:0000256" key="3">
    <source>
        <dbReference type="ARBA" id="ARBA00022723"/>
    </source>
</evidence>
<protein>
    <recommendedName>
        <fullName evidence="10">Cytochrome P450</fullName>
    </recommendedName>
</protein>
<evidence type="ECO:0008006" key="10">
    <source>
        <dbReference type="Google" id="ProtNLM"/>
    </source>
</evidence>
<reference evidence="8 9" key="1">
    <citation type="journal article" date="2017" name="Genome Announc.">
        <title>Genome sequence of the saprophytic ascomycete Epicoccum nigrum ICMP 19927 strain isolated from New Zealand.</title>
        <authorList>
            <person name="Fokin M."/>
            <person name="Fleetwood D."/>
            <person name="Weir B.S."/>
            <person name="Villas-Boas S.G."/>
        </authorList>
    </citation>
    <scope>NUCLEOTIDE SEQUENCE [LARGE SCALE GENOMIC DNA]</scope>
    <source>
        <strain evidence="8 9">ICMP 19927</strain>
    </source>
</reference>
<evidence type="ECO:0000256" key="1">
    <source>
        <dbReference type="ARBA" id="ARBA00001971"/>
    </source>
</evidence>
<keyword evidence="4 5" id="KW-0408">Iron</keyword>
<dbReference type="SUPFAM" id="SSF48264">
    <property type="entry name" value="Cytochrome P450"/>
    <property type="match status" value="1"/>
</dbReference>
<dbReference type="GO" id="GO:0004497">
    <property type="term" value="F:monooxygenase activity"/>
    <property type="evidence" value="ECO:0007669"/>
    <property type="project" value="UniProtKB-KW"/>
</dbReference>
<dbReference type="CDD" id="cd11040">
    <property type="entry name" value="CYP7_CYP8-like"/>
    <property type="match status" value="1"/>
</dbReference>
<dbReference type="GO" id="GO:0005506">
    <property type="term" value="F:iron ion binding"/>
    <property type="evidence" value="ECO:0007669"/>
    <property type="project" value="InterPro"/>
</dbReference>
<dbReference type="PANTHER" id="PTHR47582">
    <property type="entry name" value="P450, PUTATIVE (EUROFUNG)-RELATED"/>
    <property type="match status" value="1"/>
</dbReference>
<proteinExistence type="inferred from homology"/>
<keyword evidence="7" id="KW-1133">Transmembrane helix</keyword>
<dbReference type="GO" id="GO:0020037">
    <property type="term" value="F:heme binding"/>
    <property type="evidence" value="ECO:0007669"/>
    <property type="project" value="InterPro"/>
</dbReference>
<dbReference type="InterPro" id="IPR017972">
    <property type="entry name" value="Cyt_P450_CS"/>
</dbReference>
<comment type="cofactor">
    <cofactor evidence="1 5">
        <name>heme</name>
        <dbReference type="ChEBI" id="CHEBI:30413"/>
    </cofactor>
</comment>
<keyword evidence="7" id="KW-0472">Membrane</keyword>
<name>A0A1Y2LVA6_EPING</name>
<evidence type="ECO:0000313" key="9">
    <source>
        <dbReference type="Proteomes" id="UP000193240"/>
    </source>
</evidence>
<evidence type="ECO:0000256" key="5">
    <source>
        <dbReference type="PIRSR" id="PIRSR602403-1"/>
    </source>
</evidence>
<dbReference type="InterPro" id="IPR002403">
    <property type="entry name" value="Cyt_P450_E_grp-IV"/>
</dbReference>
<dbReference type="Proteomes" id="UP000193240">
    <property type="component" value="Unassembled WGS sequence"/>
</dbReference>
<keyword evidence="9" id="KW-1185">Reference proteome</keyword>
<dbReference type="EMBL" id="KZ107849">
    <property type="protein sequence ID" value="OSS47147.1"/>
    <property type="molecule type" value="Genomic_DNA"/>
</dbReference>
<dbReference type="OMA" id="WMEASGD"/>
<dbReference type="Pfam" id="PF00067">
    <property type="entry name" value="p450"/>
    <property type="match status" value="1"/>
</dbReference>
<dbReference type="STRING" id="105696.A0A1Y2LVA6"/>
<organism evidence="8 9">
    <name type="scientific">Epicoccum nigrum</name>
    <name type="common">Soil fungus</name>
    <name type="synonym">Epicoccum purpurascens</name>
    <dbReference type="NCBI Taxonomy" id="105696"/>
    <lineage>
        <taxon>Eukaryota</taxon>
        <taxon>Fungi</taxon>
        <taxon>Dikarya</taxon>
        <taxon>Ascomycota</taxon>
        <taxon>Pezizomycotina</taxon>
        <taxon>Dothideomycetes</taxon>
        <taxon>Pleosporomycetidae</taxon>
        <taxon>Pleosporales</taxon>
        <taxon>Pleosporineae</taxon>
        <taxon>Didymellaceae</taxon>
        <taxon>Epicoccum</taxon>
    </lineage>
</organism>
<evidence type="ECO:0000256" key="2">
    <source>
        <dbReference type="ARBA" id="ARBA00010617"/>
    </source>
</evidence>
<dbReference type="InterPro" id="IPR036396">
    <property type="entry name" value="Cyt_P450_sf"/>
</dbReference>
<dbReference type="InParanoid" id="A0A1Y2LVA6"/>
<sequence>MCSTLTIGAVVATIIYFGLQLLIYITQDAQEPRITERNLPFLDGIFGIFKHRATYFYNLGSTFNLPIQTLRMPFQRLYVIHAPHLIHAIQSKANARTFVPNLLDFGMLFSGLNKESQATLRKAFGSHGNGFTMAVHKYLSSGDSLKIATQAAIDRLRGGLSNRVDKLKGGLQEIVRHELTLAMTGAIYGPENPYDDPKVEESWKDFVPGISHLLYSPFPCLTARKALQARIRIINAFRKYFEKGGHLQAFRMIPEMHELNKSHGLSTDEAAKMEMATSLAMLSSGAVTAFWLLFHILSDRGLAASIREDLRLATETKDGEEIRAVNLGAIKDYCPTLIAVLNETLRYHSTVINIKQIHHDTTLDDRYLLKKKGIVMIPGHSVHHNKDIWGLDADTFDHRRFLFSQSKKNLSSTSAFRPFGAGVTMCPGRHFSTNVILSLVVMVLLKFDVVPASREWNEPTKRSADMWNAMPKPDHDIDVVLTPKGEVEWKFVWE</sequence>
<evidence type="ECO:0000256" key="4">
    <source>
        <dbReference type="ARBA" id="ARBA00023004"/>
    </source>
</evidence>
<gene>
    <name evidence="8" type="ORF">B5807_09918</name>
</gene>
<evidence type="ECO:0000313" key="8">
    <source>
        <dbReference type="EMBL" id="OSS47147.1"/>
    </source>
</evidence>
<dbReference type="Gene3D" id="1.10.630.10">
    <property type="entry name" value="Cytochrome P450"/>
    <property type="match status" value="1"/>
</dbReference>
<dbReference type="PRINTS" id="PR00465">
    <property type="entry name" value="EP450IV"/>
</dbReference>
<feature type="transmembrane region" description="Helical" evidence="7">
    <location>
        <begin position="6"/>
        <end position="25"/>
    </location>
</feature>
<dbReference type="AlphaFoldDB" id="A0A1Y2LVA6"/>
<keyword evidence="6" id="KW-0503">Monooxygenase</keyword>
<feature type="binding site" description="axial binding residue" evidence="5">
    <location>
        <position position="426"/>
    </location>
    <ligand>
        <name>heme</name>
        <dbReference type="ChEBI" id="CHEBI:30413"/>
    </ligand>
    <ligandPart>
        <name>Fe</name>
        <dbReference type="ChEBI" id="CHEBI:18248"/>
    </ligandPart>
</feature>
<dbReference type="GO" id="GO:0016705">
    <property type="term" value="F:oxidoreductase activity, acting on paired donors, with incorporation or reduction of molecular oxygen"/>
    <property type="evidence" value="ECO:0007669"/>
    <property type="project" value="InterPro"/>
</dbReference>
<keyword evidence="7" id="KW-0812">Transmembrane</keyword>
<keyword evidence="6" id="KW-0560">Oxidoreductase</keyword>